<dbReference type="AlphaFoldDB" id="A0A927F5H0"/>
<protein>
    <submittedName>
        <fullName evidence="1">Uncharacterized protein</fullName>
    </submittedName>
</protein>
<keyword evidence="2" id="KW-1185">Reference proteome</keyword>
<evidence type="ECO:0000313" key="1">
    <source>
        <dbReference type="EMBL" id="MBD5778817.1"/>
    </source>
</evidence>
<evidence type="ECO:0000313" key="2">
    <source>
        <dbReference type="Proteomes" id="UP000622317"/>
    </source>
</evidence>
<dbReference type="Proteomes" id="UP000622317">
    <property type="component" value="Unassembled WGS sequence"/>
</dbReference>
<comment type="caution">
    <text evidence="1">The sequence shown here is derived from an EMBL/GenBank/DDBJ whole genome shotgun (WGS) entry which is preliminary data.</text>
</comment>
<gene>
    <name evidence="1" type="ORF">IEN85_04890</name>
</gene>
<organism evidence="1 2">
    <name type="scientific">Pelagicoccus enzymogenes</name>
    <dbReference type="NCBI Taxonomy" id="2773457"/>
    <lineage>
        <taxon>Bacteria</taxon>
        <taxon>Pseudomonadati</taxon>
        <taxon>Verrucomicrobiota</taxon>
        <taxon>Opitutia</taxon>
        <taxon>Puniceicoccales</taxon>
        <taxon>Pelagicoccaceae</taxon>
        <taxon>Pelagicoccus</taxon>
    </lineage>
</organism>
<dbReference type="RefSeq" id="WP_191615945.1">
    <property type="nucleotide sequence ID" value="NZ_JACYFG010000006.1"/>
</dbReference>
<name>A0A927F5H0_9BACT</name>
<proteinExistence type="predicted"/>
<sequence length="125" mass="14206">MNEEQLLFELKDDFEYSRNRSGDKVTVLHRGTYRCTYSDEGGYYFDAPSTMRVESVFRGGGRGGVYITKESPRAAYLYLQDSEATPFYVYGVGMMQVGGTGNFRRGKPLPQAFVDQIEIIPDEEN</sequence>
<accession>A0A927F5H0</accession>
<reference evidence="1" key="1">
    <citation type="submission" date="2020-09" db="EMBL/GenBank/DDBJ databases">
        <title>Pelagicoccus enzymogenes sp. nov. with an EPS production, isolated from marine sediment.</title>
        <authorList>
            <person name="Feng X."/>
        </authorList>
    </citation>
    <scope>NUCLEOTIDE SEQUENCE</scope>
    <source>
        <strain evidence="1">NFK12</strain>
    </source>
</reference>
<dbReference type="EMBL" id="JACYFG010000006">
    <property type="protein sequence ID" value="MBD5778817.1"/>
    <property type="molecule type" value="Genomic_DNA"/>
</dbReference>